<reference evidence="2" key="1">
    <citation type="journal article" date="2015" name="BMC Genomics">
        <title>Genomic and transcriptomic analysis of the endophytic fungus Pestalotiopsis fici reveals its lifestyle and high potential for synthesis of natural products.</title>
        <authorList>
            <person name="Wang X."/>
            <person name="Zhang X."/>
            <person name="Liu L."/>
            <person name="Xiang M."/>
            <person name="Wang W."/>
            <person name="Sun X."/>
            <person name="Che Y."/>
            <person name="Guo L."/>
            <person name="Liu G."/>
            <person name="Guo L."/>
            <person name="Wang C."/>
            <person name="Yin W.B."/>
            <person name="Stadler M."/>
            <person name="Zhang X."/>
            <person name="Liu X."/>
        </authorList>
    </citation>
    <scope>NUCLEOTIDE SEQUENCE [LARGE SCALE GENOMIC DNA]</scope>
    <source>
        <strain evidence="2">W106-1 / CGMCC3.15140</strain>
    </source>
</reference>
<accession>W3WIG4</accession>
<dbReference type="Proteomes" id="UP000030651">
    <property type="component" value="Unassembled WGS sequence"/>
</dbReference>
<dbReference type="AlphaFoldDB" id="W3WIG4"/>
<sequence>MKFSSVATSFGFATMAIAMPFTNNTAAAMPYTNQTVSVLSVREDKPDPALAKTKLEQLPGAAWAVNCLNDCNKNIGCIGTCVENYGSQGKNNKPDAAAVEKATKGLATVIGLLDCTKNCNHGLICILGCNVKPAPASYTDIPSWPEKIDQAAKTMECAEKCEGAKKKICMLQCI</sequence>
<evidence type="ECO:0000313" key="1">
    <source>
        <dbReference type="EMBL" id="ETS73673.1"/>
    </source>
</evidence>
<evidence type="ECO:0000313" key="2">
    <source>
        <dbReference type="Proteomes" id="UP000030651"/>
    </source>
</evidence>
<dbReference type="KEGG" id="pfy:PFICI_14619"/>
<dbReference type="EMBL" id="KI912121">
    <property type="protein sequence ID" value="ETS73673.1"/>
    <property type="molecule type" value="Genomic_DNA"/>
</dbReference>
<gene>
    <name evidence="1" type="ORF">PFICI_14619</name>
</gene>
<dbReference type="HOGENOM" id="CLU_1540593_0_0_1"/>
<organism evidence="1 2">
    <name type="scientific">Pestalotiopsis fici (strain W106-1 / CGMCC3.15140)</name>
    <dbReference type="NCBI Taxonomy" id="1229662"/>
    <lineage>
        <taxon>Eukaryota</taxon>
        <taxon>Fungi</taxon>
        <taxon>Dikarya</taxon>
        <taxon>Ascomycota</taxon>
        <taxon>Pezizomycotina</taxon>
        <taxon>Sordariomycetes</taxon>
        <taxon>Xylariomycetidae</taxon>
        <taxon>Amphisphaeriales</taxon>
        <taxon>Sporocadaceae</taxon>
        <taxon>Pestalotiopsis</taxon>
    </lineage>
</organism>
<dbReference type="OrthoDB" id="10494139at2759"/>
<protein>
    <submittedName>
        <fullName evidence="1">Uncharacterized protein</fullName>
    </submittedName>
</protein>
<dbReference type="GeneID" id="19279632"/>
<proteinExistence type="predicted"/>
<name>W3WIG4_PESFW</name>
<keyword evidence="2" id="KW-1185">Reference proteome</keyword>
<dbReference type="InParanoid" id="W3WIG4"/>
<dbReference type="RefSeq" id="XP_007841391.1">
    <property type="nucleotide sequence ID" value="XM_007843200.1"/>
</dbReference>